<evidence type="ECO:0000313" key="3">
    <source>
        <dbReference type="Proteomes" id="UP001064489"/>
    </source>
</evidence>
<feature type="region of interest" description="Disordered" evidence="1">
    <location>
        <begin position="1"/>
        <end position="125"/>
    </location>
</feature>
<reference evidence="2" key="2">
    <citation type="submission" date="2023-02" db="EMBL/GenBank/DDBJ databases">
        <authorList>
            <person name="Swenson N.G."/>
            <person name="Wegrzyn J.L."/>
            <person name="Mcevoy S.L."/>
        </authorList>
    </citation>
    <scope>NUCLEOTIDE SEQUENCE</scope>
    <source>
        <strain evidence="2">91603</strain>
        <tissue evidence="2">Leaf</tissue>
    </source>
</reference>
<gene>
    <name evidence="2" type="ORF">LWI28_001233</name>
</gene>
<sequence>MVNPNDNNKSNEAAREENLQDVSSEQEDMPITTSPVSSPSSAPVAADDRAGEKGTSSSTTPQKKPKKKCLLTIQREQEDTPPNMADYQGGKKVFAKRGKRPAEGTSSSMPKGKKQQKKKGLDLLGVVPSSPPRCYIYFTPLGGASSSEEMDSNLEELAAVLLNIAQQVILESTRPDGLIIDLNQPGPSSPNREESTRLFELNEPPPPEEDEEKDHNDDQNTDGGSDDAAN</sequence>
<feature type="compositionally biased region" description="Polar residues" evidence="1">
    <location>
        <begin position="1"/>
        <end position="11"/>
    </location>
</feature>
<dbReference type="EMBL" id="JAJSOW010000105">
    <property type="protein sequence ID" value="KAI9164747.1"/>
    <property type="molecule type" value="Genomic_DNA"/>
</dbReference>
<evidence type="ECO:0000313" key="2">
    <source>
        <dbReference type="EMBL" id="KAI9164747.1"/>
    </source>
</evidence>
<comment type="caution">
    <text evidence="2">The sequence shown here is derived from an EMBL/GenBank/DDBJ whole genome shotgun (WGS) entry which is preliminary data.</text>
</comment>
<protein>
    <submittedName>
        <fullName evidence="2">Uncharacterized protein</fullName>
    </submittedName>
</protein>
<feature type="compositionally biased region" description="Low complexity" evidence="1">
    <location>
        <begin position="53"/>
        <end position="62"/>
    </location>
</feature>
<feature type="compositionally biased region" description="Low complexity" evidence="1">
    <location>
        <begin position="34"/>
        <end position="45"/>
    </location>
</feature>
<dbReference type="AlphaFoldDB" id="A0AAD5NL01"/>
<organism evidence="2 3">
    <name type="scientific">Acer negundo</name>
    <name type="common">Box elder</name>
    <dbReference type="NCBI Taxonomy" id="4023"/>
    <lineage>
        <taxon>Eukaryota</taxon>
        <taxon>Viridiplantae</taxon>
        <taxon>Streptophyta</taxon>
        <taxon>Embryophyta</taxon>
        <taxon>Tracheophyta</taxon>
        <taxon>Spermatophyta</taxon>
        <taxon>Magnoliopsida</taxon>
        <taxon>eudicotyledons</taxon>
        <taxon>Gunneridae</taxon>
        <taxon>Pentapetalae</taxon>
        <taxon>rosids</taxon>
        <taxon>malvids</taxon>
        <taxon>Sapindales</taxon>
        <taxon>Sapindaceae</taxon>
        <taxon>Hippocastanoideae</taxon>
        <taxon>Acereae</taxon>
        <taxon>Acer</taxon>
    </lineage>
</organism>
<evidence type="ECO:0000256" key="1">
    <source>
        <dbReference type="SAM" id="MobiDB-lite"/>
    </source>
</evidence>
<reference evidence="2" key="1">
    <citation type="journal article" date="2022" name="Plant J.">
        <title>Strategies of tolerance reflected in two North American maple genomes.</title>
        <authorList>
            <person name="McEvoy S.L."/>
            <person name="Sezen U.U."/>
            <person name="Trouern-Trend A."/>
            <person name="McMahon S.M."/>
            <person name="Schaberg P.G."/>
            <person name="Yang J."/>
            <person name="Wegrzyn J.L."/>
            <person name="Swenson N.G."/>
        </authorList>
    </citation>
    <scope>NUCLEOTIDE SEQUENCE</scope>
    <source>
        <strain evidence="2">91603</strain>
    </source>
</reference>
<dbReference type="Proteomes" id="UP001064489">
    <property type="component" value="Chromosome 10"/>
</dbReference>
<proteinExistence type="predicted"/>
<feature type="region of interest" description="Disordered" evidence="1">
    <location>
        <begin position="180"/>
        <end position="230"/>
    </location>
</feature>
<accession>A0AAD5NL01</accession>
<keyword evidence="3" id="KW-1185">Reference proteome</keyword>
<name>A0AAD5NL01_ACENE</name>